<keyword evidence="4 5" id="KW-0975">Bacterial flagellum</keyword>
<evidence type="ECO:0000259" key="8">
    <source>
        <dbReference type="Pfam" id="PF22692"/>
    </source>
</evidence>
<keyword evidence="9" id="KW-0966">Cell projection</keyword>
<dbReference type="NCBIfam" id="TIGR03506">
    <property type="entry name" value="FlgEFG_subfam"/>
    <property type="match status" value="1"/>
</dbReference>
<dbReference type="GO" id="GO:0005829">
    <property type="term" value="C:cytosol"/>
    <property type="evidence" value="ECO:0007669"/>
    <property type="project" value="TreeGrafter"/>
</dbReference>
<evidence type="ECO:0000259" key="6">
    <source>
        <dbReference type="Pfam" id="PF06429"/>
    </source>
</evidence>
<dbReference type="GO" id="GO:0009425">
    <property type="term" value="C:bacterial-type flagellum basal body"/>
    <property type="evidence" value="ECO:0007669"/>
    <property type="project" value="UniProtKB-SubCell"/>
</dbReference>
<dbReference type="InterPro" id="IPR011491">
    <property type="entry name" value="FlgE_D2"/>
</dbReference>
<feature type="domain" description="Flagellar hook protein FlgE D2" evidence="7">
    <location>
        <begin position="176"/>
        <end position="315"/>
    </location>
</feature>
<proteinExistence type="inferred from homology"/>
<dbReference type="Pfam" id="PF22692">
    <property type="entry name" value="LlgE_F_G_D1"/>
    <property type="match status" value="1"/>
</dbReference>
<dbReference type="InterPro" id="IPR053967">
    <property type="entry name" value="LlgE_F_G-like_D1"/>
</dbReference>
<dbReference type="GO" id="GO:0009424">
    <property type="term" value="C:bacterial-type flagellum hook"/>
    <property type="evidence" value="ECO:0007669"/>
    <property type="project" value="TreeGrafter"/>
</dbReference>
<evidence type="ECO:0000256" key="4">
    <source>
        <dbReference type="ARBA" id="ARBA00023143"/>
    </source>
</evidence>
<dbReference type="SUPFAM" id="SSF117143">
    <property type="entry name" value="Flagellar hook protein flgE"/>
    <property type="match status" value="1"/>
</dbReference>
<feature type="domain" description="Flagellar hook protein FlgE/F/G-like D1" evidence="8">
    <location>
        <begin position="85"/>
        <end position="155"/>
    </location>
</feature>
<feature type="domain" description="Flagellar basal-body/hook protein C-terminal" evidence="6">
    <location>
        <begin position="389"/>
        <end position="433"/>
    </location>
</feature>
<dbReference type="KEGG" id="naci:NUH88_02185"/>
<sequence>MSVTGGLFAGVASIGAQATAFGIISDNIANSQTVGFKETDARFQTLVTRSPTATAFTPGGVQTKPLTDPSRQGLLQATNSTTDIAVDGNGFFVVNEAADPGNDDEYLLTRAGSFNTDENGRLVNTAGYYLQGWRTDATGTIVNNDTRDLLTSLETVDLSQFGQIANATDDVTINANLPAGAATADTVITNITIYDSQGFDYLLETTWTKGAAPNTWTYDYTLIRNPGTINATSMSLGGAARTMTFNPDGSLRSVNGGTAGTTNEAATETLTISSGEFSRSVATATITLNWGTFGQPTGMSQFNGDFETSLLNQDGSGPSALIGVSISEDGLVAANFANGQSRNIYRLPLGTVPSSTELSSVNGNAYRVTSTSGDIVLSIPTNGGTGRVQSGALENSTTDIANEFTDLIITQRAYSASTRIITTGDELLDEIIRIKR</sequence>
<dbReference type="InterPro" id="IPR037058">
    <property type="entry name" value="Falgellar_hook_FlgE_sf"/>
</dbReference>
<dbReference type="InterPro" id="IPR020013">
    <property type="entry name" value="Flagellar_FlgE/F/G"/>
</dbReference>
<dbReference type="Pfam" id="PF06429">
    <property type="entry name" value="Flg_bbr_C"/>
    <property type="match status" value="1"/>
</dbReference>
<dbReference type="InterPro" id="IPR037925">
    <property type="entry name" value="FlgE/F/G-like"/>
</dbReference>
<comment type="function">
    <text evidence="5">A flexible structure which links the flagellar filament to the drive apparatus in the basal body.</text>
</comment>
<dbReference type="EMBL" id="CP102480">
    <property type="protein sequence ID" value="UUX50508.1"/>
    <property type="molecule type" value="Genomic_DNA"/>
</dbReference>
<dbReference type="Gene3D" id="2.60.98.20">
    <property type="entry name" value="Flagellar hook protein FlgE"/>
    <property type="match status" value="1"/>
</dbReference>
<comment type="similarity">
    <text evidence="2 5">Belongs to the flagella basal body rod proteins family.</text>
</comment>
<evidence type="ECO:0000256" key="3">
    <source>
        <dbReference type="ARBA" id="ARBA00019015"/>
    </source>
</evidence>
<evidence type="ECO:0000256" key="5">
    <source>
        <dbReference type="RuleBase" id="RU362116"/>
    </source>
</evidence>
<keyword evidence="9" id="KW-0969">Cilium</keyword>
<dbReference type="GO" id="GO:0071978">
    <property type="term" value="P:bacterial-type flagellum-dependent swarming motility"/>
    <property type="evidence" value="ECO:0007669"/>
    <property type="project" value="TreeGrafter"/>
</dbReference>
<accession>A0A9J7AW61</accession>
<dbReference type="PANTHER" id="PTHR30435">
    <property type="entry name" value="FLAGELLAR PROTEIN"/>
    <property type="match status" value="1"/>
</dbReference>
<dbReference type="RefSeq" id="WP_257769687.1">
    <property type="nucleotide sequence ID" value="NZ_CP102480.1"/>
</dbReference>
<keyword evidence="9" id="KW-0282">Flagellum</keyword>
<evidence type="ECO:0000313" key="10">
    <source>
        <dbReference type="Proteomes" id="UP001060336"/>
    </source>
</evidence>
<dbReference type="Proteomes" id="UP001060336">
    <property type="component" value="Chromosome"/>
</dbReference>
<evidence type="ECO:0000313" key="9">
    <source>
        <dbReference type="EMBL" id="UUX50508.1"/>
    </source>
</evidence>
<dbReference type="Pfam" id="PF07559">
    <property type="entry name" value="FlgE_D2"/>
    <property type="match status" value="1"/>
</dbReference>
<evidence type="ECO:0000259" key="7">
    <source>
        <dbReference type="Pfam" id="PF07559"/>
    </source>
</evidence>
<evidence type="ECO:0000256" key="2">
    <source>
        <dbReference type="ARBA" id="ARBA00009677"/>
    </source>
</evidence>
<keyword evidence="10" id="KW-1185">Reference proteome</keyword>
<name>A0A9J7AW61_9PROT</name>
<comment type="subcellular location">
    <subcellularLocation>
        <location evidence="1 5">Bacterial flagellum basal body</location>
    </subcellularLocation>
</comment>
<evidence type="ECO:0000256" key="1">
    <source>
        <dbReference type="ARBA" id="ARBA00004117"/>
    </source>
</evidence>
<organism evidence="9 10">
    <name type="scientific">Nisaea acidiphila</name>
    <dbReference type="NCBI Taxonomy" id="1862145"/>
    <lineage>
        <taxon>Bacteria</taxon>
        <taxon>Pseudomonadati</taxon>
        <taxon>Pseudomonadota</taxon>
        <taxon>Alphaproteobacteria</taxon>
        <taxon>Rhodospirillales</taxon>
        <taxon>Thalassobaculaceae</taxon>
        <taxon>Nisaea</taxon>
    </lineage>
</organism>
<dbReference type="PANTHER" id="PTHR30435:SF1">
    <property type="entry name" value="FLAGELLAR HOOK PROTEIN FLGE"/>
    <property type="match status" value="1"/>
</dbReference>
<dbReference type="AlphaFoldDB" id="A0A9J7AW61"/>
<dbReference type="InterPro" id="IPR010930">
    <property type="entry name" value="Flg_bb/hook_C_dom"/>
</dbReference>
<gene>
    <name evidence="9" type="ORF">NUH88_02185</name>
</gene>
<reference evidence="9" key="1">
    <citation type="submission" date="2022-08" db="EMBL/GenBank/DDBJ databases">
        <title>Nisaea acidiphila sp. nov., isolated from a marine algal debris and emended description of the genus Nisaea Urios et al. 2008.</title>
        <authorList>
            <person name="Kwon K."/>
        </authorList>
    </citation>
    <scope>NUCLEOTIDE SEQUENCE</scope>
    <source>
        <strain evidence="9">MEBiC11861</strain>
    </source>
</reference>
<protein>
    <recommendedName>
        <fullName evidence="3 5">Flagellar hook protein FlgE</fullName>
    </recommendedName>
</protein>